<feature type="domain" description="Mitochondrial resolvase Ydc2 catalytic" evidence="1">
    <location>
        <begin position="3"/>
        <end position="51"/>
    </location>
</feature>
<name>X0Z9C5_9ZZZZ</name>
<feature type="non-terminal residue" evidence="2">
    <location>
        <position position="105"/>
    </location>
</feature>
<accession>X0Z9C5</accession>
<dbReference type="InterPro" id="IPR012337">
    <property type="entry name" value="RNaseH-like_sf"/>
</dbReference>
<dbReference type="InterPro" id="IPR036397">
    <property type="entry name" value="RNaseH_sf"/>
</dbReference>
<dbReference type="EMBL" id="BARS01052723">
    <property type="protein sequence ID" value="GAG45066.1"/>
    <property type="molecule type" value="Genomic_DNA"/>
</dbReference>
<reference evidence="2" key="1">
    <citation type="journal article" date="2014" name="Front. Microbiol.">
        <title>High frequency of phylogenetically diverse reductive dehalogenase-homologous genes in deep subseafloor sedimentary metagenomes.</title>
        <authorList>
            <person name="Kawai M."/>
            <person name="Futagami T."/>
            <person name="Toyoda A."/>
            <person name="Takaki Y."/>
            <person name="Nishi S."/>
            <person name="Hori S."/>
            <person name="Arai W."/>
            <person name="Tsubouchi T."/>
            <person name="Morono Y."/>
            <person name="Uchiyama I."/>
            <person name="Ito T."/>
            <person name="Fujiyama A."/>
            <person name="Inagaki F."/>
            <person name="Takami H."/>
        </authorList>
    </citation>
    <scope>NUCLEOTIDE SEQUENCE</scope>
    <source>
        <strain evidence="2">Expedition CK06-06</strain>
    </source>
</reference>
<gene>
    <name evidence="2" type="ORF">S01H1_78344</name>
</gene>
<dbReference type="Pfam" id="PF09159">
    <property type="entry name" value="Ydc2-catalyt"/>
    <property type="match status" value="1"/>
</dbReference>
<sequence length="105" mass="12330">MKVLSIDVGIKNLALCLFKIENKEKYEIEKWNVVNLCNEIVINCHCGKPAKYNNKENYCCKKHIKDTNLSLIHPELDIKKLKKKKIMDIREILTTHQIDFNSKQS</sequence>
<proteinExistence type="predicted"/>
<dbReference type="AlphaFoldDB" id="X0Z9C5"/>
<evidence type="ECO:0000259" key="1">
    <source>
        <dbReference type="Pfam" id="PF09159"/>
    </source>
</evidence>
<dbReference type="SUPFAM" id="SSF53098">
    <property type="entry name" value="Ribonuclease H-like"/>
    <property type="match status" value="1"/>
</dbReference>
<protein>
    <recommendedName>
        <fullName evidence="1">Mitochondrial resolvase Ydc2 catalytic domain-containing protein</fullName>
    </recommendedName>
</protein>
<organism evidence="2">
    <name type="scientific">marine sediment metagenome</name>
    <dbReference type="NCBI Taxonomy" id="412755"/>
    <lineage>
        <taxon>unclassified sequences</taxon>
        <taxon>metagenomes</taxon>
        <taxon>ecological metagenomes</taxon>
    </lineage>
</organism>
<dbReference type="GO" id="GO:0003676">
    <property type="term" value="F:nucleic acid binding"/>
    <property type="evidence" value="ECO:0007669"/>
    <property type="project" value="InterPro"/>
</dbReference>
<dbReference type="InterPro" id="IPR015242">
    <property type="entry name" value="Ydc2_cat"/>
</dbReference>
<dbReference type="Gene3D" id="3.30.420.10">
    <property type="entry name" value="Ribonuclease H-like superfamily/Ribonuclease H"/>
    <property type="match status" value="1"/>
</dbReference>
<evidence type="ECO:0000313" key="2">
    <source>
        <dbReference type="EMBL" id="GAG45066.1"/>
    </source>
</evidence>
<comment type="caution">
    <text evidence="2">The sequence shown here is derived from an EMBL/GenBank/DDBJ whole genome shotgun (WGS) entry which is preliminary data.</text>
</comment>